<reference evidence="4" key="1">
    <citation type="journal article" date="2019" name="Int. J. Syst. Evol. Microbiol.">
        <title>The Global Catalogue of Microorganisms (GCM) 10K type strain sequencing project: providing services to taxonomists for standard genome sequencing and annotation.</title>
        <authorList>
            <consortium name="The Broad Institute Genomics Platform"/>
            <consortium name="The Broad Institute Genome Sequencing Center for Infectious Disease"/>
            <person name="Wu L."/>
            <person name="Ma J."/>
        </authorList>
    </citation>
    <scope>NUCLEOTIDE SEQUENCE [LARGE SCALE GENOMIC DNA]</scope>
    <source>
        <strain evidence="4">KCTC 42587</strain>
    </source>
</reference>
<feature type="domain" description="Glycosyltransferase subfamily 4-like N-terminal" evidence="2">
    <location>
        <begin position="12"/>
        <end position="161"/>
    </location>
</feature>
<dbReference type="EC" id="2.4.-.-" evidence="3"/>
<dbReference type="Gene3D" id="3.40.50.2000">
    <property type="entry name" value="Glycogen Phosphorylase B"/>
    <property type="match status" value="2"/>
</dbReference>
<dbReference type="PANTHER" id="PTHR12526">
    <property type="entry name" value="GLYCOSYLTRANSFERASE"/>
    <property type="match status" value="1"/>
</dbReference>
<keyword evidence="1" id="KW-0812">Transmembrane</keyword>
<keyword evidence="1" id="KW-0472">Membrane</keyword>
<dbReference type="Pfam" id="PF13439">
    <property type="entry name" value="Glyco_transf_4"/>
    <property type="match status" value="1"/>
</dbReference>
<keyword evidence="4" id="KW-1185">Reference proteome</keyword>
<feature type="transmembrane region" description="Helical" evidence="1">
    <location>
        <begin position="88"/>
        <end position="109"/>
    </location>
</feature>
<name>A0ABW5KPP3_9FLAO</name>
<evidence type="ECO:0000313" key="4">
    <source>
        <dbReference type="Proteomes" id="UP001597472"/>
    </source>
</evidence>
<dbReference type="GO" id="GO:0016757">
    <property type="term" value="F:glycosyltransferase activity"/>
    <property type="evidence" value="ECO:0007669"/>
    <property type="project" value="UniProtKB-KW"/>
</dbReference>
<sequence>MVILHISYASTWGGGEQQMIDLIHALNDLGIKNPLVCFKNSALHKYVVKNNLDFVSIETKNLKSLQHIIKNSEANLLHIHTGSFIKDFILLNIFYGLSIPCVYTINGIMRKKSFMSRLKYNYSKIDAIHFVSNAAKNHFKNEVAFKKSYKKLHTIYDGIQVNNAKLPIDTNVITNLSNNPDAFFVGNVANHTRAKNLISFIETAKILVHDMGMKNLKFVQIGRESKLTEPLNQAIIDYDLSNHVFLLGFIENAQAYISLFDTLLITSNREGLPLTIMEAFKHNVPVVSTDAGGIPEAIETGENGFLSPINDHKGLALQILELRNNKQLAVKFATRSQAILQERFTANKMGENTLKLYNSILHGN</sequence>
<evidence type="ECO:0000256" key="1">
    <source>
        <dbReference type="SAM" id="Phobius"/>
    </source>
</evidence>
<evidence type="ECO:0000313" key="3">
    <source>
        <dbReference type="EMBL" id="MFD2550314.1"/>
    </source>
</evidence>
<dbReference type="CDD" id="cd03801">
    <property type="entry name" value="GT4_PimA-like"/>
    <property type="match status" value="1"/>
</dbReference>
<accession>A0ABW5KPP3</accession>
<gene>
    <name evidence="3" type="ORF">ACFSQP_00670</name>
</gene>
<dbReference type="EMBL" id="JBHULS010000001">
    <property type="protein sequence ID" value="MFD2550314.1"/>
    <property type="molecule type" value="Genomic_DNA"/>
</dbReference>
<proteinExistence type="predicted"/>
<dbReference type="RefSeq" id="WP_376891041.1">
    <property type="nucleotide sequence ID" value="NZ_JBHULS010000001.1"/>
</dbReference>
<protein>
    <submittedName>
        <fullName evidence="3">Glycosyltransferase family 4 protein</fullName>
        <ecNumber evidence="3">2.4.-.-</ecNumber>
    </submittedName>
</protein>
<dbReference type="InterPro" id="IPR028098">
    <property type="entry name" value="Glyco_trans_4-like_N"/>
</dbReference>
<evidence type="ECO:0000259" key="2">
    <source>
        <dbReference type="Pfam" id="PF13439"/>
    </source>
</evidence>
<keyword evidence="3" id="KW-0808">Transferase</keyword>
<keyword evidence="3" id="KW-0328">Glycosyltransferase</keyword>
<dbReference type="Proteomes" id="UP001597472">
    <property type="component" value="Unassembled WGS sequence"/>
</dbReference>
<dbReference type="SUPFAM" id="SSF53756">
    <property type="entry name" value="UDP-Glycosyltransferase/glycogen phosphorylase"/>
    <property type="match status" value="1"/>
</dbReference>
<keyword evidence="1" id="KW-1133">Transmembrane helix</keyword>
<comment type="caution">
    <text evidence="3">The sequence shown here is derived from an EMBL/GenBank/DDBJ whole genome shotgun (WGS) entry which is preliminary data.</text>
</comment>
<dbReference type="PANTHER" id="PTHR12526:SF630">
    <property type="entry name" value="GLYCOSYLTRANSFERASE"/>
    <property type="match status" value="1"/>
</dbReference>
<organism evidence="3 4">
    <name type="scientific">Bizionia sediminis</name>
    <dbReference type="NCBI Taxonomy" id="1737064"/>
    <lineage>
        <taxon>Bacteria</taxon>
        <taxon>Pseudomonadati</taxon>
        <taxon>Bacteroidota</taxon>
        <taxon>Flavobacteriia</taxon>
        <taxon>Flavobacteriales</taxon>
        <taxon>Flavobacteriaceae</taxon>
        <taxon>Bizionia</taxon>
    </lineage>
</organism>
<dbReference type="Pfam" id="PF13692">
    <property type="entry name" value="Glyco_trans_1_4"/>
    <property type="match status" value="1"/>
</dbReference>